<dbReference type="Pfam" id="PF00271">
    <property type="entry name" value="Helicase_C"/>
    <property type="match status" value="1"/>
</dbReference>
<dbReference type="InterPro" id="IPR041236">
    <property type="entry name" value="PriA_C"/>
</dbReference>
<gene>
    <name evidence="12 15" type="primary">priA</name>
    <name evidence="15" type="ordered locus">LI0194</name>
</gene>
<feature type="binding site" evidence="12">
    <location>
        <position position="498"/>
    </location>
    <ligand>
        <name>Zn(2+)</name>
        <dbReference type="ChEBI" id="CHEBI:29105"/>
        <label>1</label>
    </ligand>
</feature>
<dbReference type="Pfam" id="PF18319">
    <property type="entry name" value="Zn_ribbon_PriA"/>
    <property type="match status" value="1"/>
</dbReference>
<dbReference type="GO" id="GO:1990077">
    <property type="term" value="C:primosome complex"/>
    <property type="evidence" value="ECO:0007669"/>
    <property type="project" value="UniProtKB-UniRule"/>
</dbReference>
<evidence type="ECO:0000256" key="10">
    <source>
        <dbReference type="ARBA" id="ARBA00023235"/>
    </source>
</evidence>
<feature type="binding site" evidence="12">
    <location>
        <position position="510"/>
    </location>
    <ligand>
        <name>Zn(2+)</name>
        <dbReference type="ChEBI" id="CHEBI:29105"/>
        <label>2</label>
    </ligand>
</feature>
<evidence type="ECO:0000256" key="4">
    <source>
        <dbReference type="ARBA" id="ARBA00022741"/>
    </source>
</evidence>
<keyword evidence="3 12" id="KW-0479">Metal-binding</keyword>
<evidence type="ECO:0000256" key="3">
    <source>
        <dbReference type="ARBA" id="ARBA00022723"/>
    </source>
</evidence>
<keyword evidence="1 12" id="KW-0639">Primosome</keyword>
<comment type="catalytic activity">
    <reaction evidence="11 12">
        <text>ATP + H2O = ADP + phosphate + H(+)</text>
        <dbReference type="Rhea" id="RHEA:13065"/>
        <dbReference type="ChEBI" id="CHEBI:15377"/>
        <dbReference type="ChEBI" id="CHEBI:15378"/>
        <dbReference type="ChEBI" id="CHEBI:30616"/>
        <dbReference type="ChEBI" id="CHEBI:43474"/>
        <dbReference type="ChEBI" id="CHEBI:456216"/>
        <dbReference type="EC" id="5.6.2.4"/>
    </reaction>
</comment>
<dbReference type="GO" id="GO:0043138">
    <property type="term" value="F:3'-5' DNA helicase activity"/>
    <property type="evidence" value="ECO:0007669"/>
    <property type="project" value="UniProtKB-EC"/>
</dbReference>
<keyword evidence="9 12" id="KW-0238">DNA-binding</keyword>
<dbReference type="GO" id="GO:0006302">
    <property type="term" value="P:double-strand break repair"/>
    <property type="evidence" value="ECO:0007669"/>
    <property type="project" value="InterPro"/>
</dbReference>
<dbReference type="Gene3D" id="3.40.50.300">
    <property type="entry name" value="P-loop containing nucleotide triphosphate hydrolases"/>
    <property type="match status" value="2"/>
</dbReference>
<comment type="function">
    <text evidence="12">Initiates the restart of stalled replication forks, which reloads the replicative helicase on sites other than the origin of replication. Recognizes and binds to abandoned replication forks and remodels them to uncover a helicase loading site. Promotes assembly of the primosome at these replication forks.</text>
</comment>
<name>Q1MRX6_LAWIP</name>
<keyword evidence="8 12" id="KW-0067">ATP-binding</keyword>
<dbReference type="Pfam" id="PF18074">
    <property type="entry name" value="PriA_C"/>
    <property type="match status" value="1"/>
</dbReference>
<dbReference type="RefSeq" id="WP_011526276.1">
    <property type="nucleotide sequence ID" value="NC_008011.1"/>
</dbReference>
<accession>Q1MRX6</accession>
<organism evidence="15 16">
    <name type="scientific">Lawsonia intracellularis (strain PHE/MN1-00)</name>
    <dbReference type="NCBI Taxonomy" id="363253"/>
    <lineage>
        <taxon>Bacteria</taxon>
        <taxon>Pseudomonadati</taxon>
        <taxon>Thermodesulfobacteriota</taxon>
        <taxon>Desulfovibrionia</taxon>
        <taxon>Desulfovibrionales</taxon>
        <taxon>Desulfovibrionaceae</taxon>
        <taxon>Lawsonia</taxon>
    </lineage>
</organism>
<dbReference type="GO" id="GO:0008270">
    <property type="term" value="F:zinc ion binding"/>
    <property type="evidence" value="ECO:0007669"/>
    <property type="project" value="UniProtKB-UniRule"/>
</dbReference>
<dbReference type="InterPro" id="IPR027417">
    <property type="entry name" value="P-loop_NTPase"/>
</dbReference>
<dbReference type="GO" id="GO:0006270">
    <property type="term" value="P:DNA replication initiation"/>
    <property type="evidence" value="ECO:0007669"/>
    <property type="project" value="TreeGrafter"/>
</dbReference>
<dbReference type="Pfam" id="PF17764">
    <property type="entry name" value="PriA_3primeBD"/>
    <property type="match status" value="1"/>
</dbReference>
<dbReference type="GO" id="GO:0006269">
    <property type="term" value="P:DNA replication, synthesis of primer"/>
    <property type="evidence" value="ECO:0007669"/>
    <property type="project" value="UniProtKB-KW"/>
</dbReference>
<dbReference type="FunFam" id="3.40.50.300:FF:000489">
    <property type="entry name" value="Primosome assembly protein PriA"/>
    <property type="match status" value="1"/>
</dbReference>
<feature type="domain" description="Helicase ATP-binding" evidence="13">
    <location>
        <begin position="270"/>
        <end position="438"/>
    </location>
</feature>
<dbReference type="InterPro" id="IPR014001">
    <property type="entry name" value="Helicase_ATP-bd"/>
</dbReference>
<dbReference type="OrthoDB" id="9759544at2"/>
<comment type="similarity">
    <text evidence="12">Belongs to the helicase family. PriA subfamily.</text>
</comment>
<feature type="domain" description="Helicase C-terminal" evidence="14">
    <location>
        <begin position="511"/>
        <end position="693"/>
    </location>
</feature>
<reference evidence="15 16" key="1">
    <citation type="submission" date="2005-11" db="EMBL/GenBank/DDBJ databases">
        <title>The complete genome sequence of Lawsonia intracellularis: the causative agent of proliferative enteropathy.</title>
        <authorList>
            <person name="Kaur K."/>
            <person name="Zhang Q."/>
            <person name="Beckler D."/>
            <person name="Munir S."/>
            <person name="Li L."/>
            <person name="Kinsley K."/>
            <person name="Herron L."/>
            <person name="Peterson A."/>
            <person name="May B."/>
            <person name="Singh S."/>
            <person name="Gebhart C."/>
            <person name="Kapur V."/>
        </authorList>
    </citation>
    <scope>NUCLEOTIDE SEQUENCE [LARGE SCALE GENOMIC DNA]</scope>
    <source>
        <strain evidence="15 16">PHE/MN1-00</strain>
    </source>
</reference>
<protein>
    <recommendedName>
        <fullName evidence="12">Replication restart protein PriA</fullName>
    </recommendedName>
    <alternativeName>
        <fullName evidence="12">ATP-dependent DNA helicase PriA</fullName>
        <ecNumber evidence="12">5.6.2.4</ecNumber>
    </alternativeName>
    <alternativeName>
        <fullName evidence="12">DNA 3'-5' helicase PriA</fullName>
    </alternativeName>
</protein>
<feature type="binding site" evidence="12">
    <location>
        <position position="528"/>
    </location>
    <ligand>
        <name>Zn(2+)</name>
        <dbReference type="ChEBI" id="CHEBI:29105"/>
        <label>2</label>
    </ligand>
</feature>
<dbReference type="eggNOG" id="COG1198">
    <property type="taxonomic scope" value="Bacteria"/>
</dbReference>
<dbReference type="InterPro" id="IPR001650">
    <property type="entry name" value="Helicase_C-like"/>
</dbReference>
<evidence type="ECO:0000256" key="1">
    <source>
        <dbReference type="ARBA" id="ARBA00022515"/>
    </source>
</evidence>
<dbReference type="Pfam" id="PF00270">
    <property type="entry name" value="DEAD"/>
    <property type="match status" value="1"/>
</dbReference>
<keyword evidence="2 12" id="KW-0235">DNA replication</keyword>
<dbReference type="GO" id="GO:0016887">
    <property type="term" value="F:ATP hydrolysis activity"/>
    <property type="evidence" value="ECO:0007669"/>
    <property type="project" value="RHEA"/>
</dbReference>
<dbReference type="HOGENOM" id="CLU_013353_4_0_7"/>
<dbReference type="GO" id="GO:0006310">
    <property type="term" value="P:DNA recombination"/>
    <property type="evidence" value="ECO:0007669"/>
    <property type="project" value="InterPro"/>
</dbReference>
<evidence type="ECO:0000313" key="16">
    <source>
        <dbReference type="Proteomes" id="UP000002430"/>
    </source>
</evidence>
<dbReference type="EC" id="5.6.2.4" evidence="12"/>
<dbReference type="NCBIfam" id="TIGR00595">
    <property type="entry name" value="priA"/>
    <property type="match status" value="1"/>
</dbReference>
<evidence type="ECO:0000256" key="5">
    <source>
        <dbReference type="ARBA" id="ARBA00022801"/>
    </source>
</evidence>
<dbReference type="Proteomes" id="UP000002430">
    <property type="component" value="Chromosome"/>
</dbReference>
<keyword evidence="10 12" id="KW-0413">Isomerase</keyword>
<evidence type="ECO:0000259" key="14">
    <source>
        <dbReference type="PROSITE" id="PS51194"/>
    </source>
</evidence>
<dbReference type="KEGG" id="lip:LI0194"/>
<evidence type="ECO:0000256" key="12">
    <source>
        <dbReference type="HAMAP-Rule" id="MF_00983"/>
    </source>
</evidence>
<evidence type="ECO:0000256" key="9">
    <source>
        <dbReference type="ARBA" id="ARBA00023125"/>
    </source>
</evidence>
<dbReference type="AlphaFoldDB" id="Q1MRX6"/>
<dbReference type="PROSITE" id="PS51194">
    <property type="entry name" value="HELICASE_CTER"/>
    <property type="match status" value="1"/>
</dbReference>
<feature type="binding site" evidence="12">
    <location>
        <position position="501"/>
    </location>
    <ligand>
        <name>Zn(2+)</name>
        <dbReference type="ChEBI" id="CHEBI:29105"/>
        <label>1</label>
    </ligand>
</feature>
<dbReference type="GO" id="GO:0005524">
    <property type="term" value="F:ATP binding"/>
    <property type="evidence" value="ECO:0007669"/>
    <property type="project" value="UniProtKB-UniRule"/>
</dbReference>
<dbReference type="SUPFAM" id="SSF52540">
    <property type="entry name" value="P-loop containing nucleoside triphosphate hydrolases"/>
    <property type="match status" value="1"/>
</dbReference>
<evidence type="ECO:0000259" key="13">
    <source>
        <dbReference type="PROSITE" id="PS51192"/>
    </source>
</evidence>
<dbReference type="InterPro" id="IPR005259">
    <property type="entry name" value="PriA"/>
</dbReference>
<dbReference type="GO" id="GO:0003677">
    <property type="term" value="F:DNA binding"/>
    <property type="evidence" value="ECO:0007669"/>
    <property type="project" value="UniProtKB-UniRule"/>
</dbReference>
<dbReference type="InterPro" id="IPR040498">
    <property type="entry name" value="PriA_CRR"/>
</dbReference>
<evidence type="ECO:0000256" key="7">
    <source>
        <dbReference type="ARBA" id="ARBA00022833"/>
    </source>
</evidence>
<comment type="catalytic activity">
    <reaction evidence="12">
        <text>Couples ATP hydrolysis with the unwinding of duplex DNA by translocating in the 3'-5' direction.</text>
        <dbReference type="EC" id="5.6.2.4"/>
    </reaction>
</comment>
<evidence type="ECO:0000256" key="8">
    <source>
        <dbReference type="ARBA" id="ARBA00022840"/>
    </source>
</evidence>
<comment type="cofactor">
    <cofactor evidence="12">
        <name>Zn(2+)</name>
        <dbReference type="ChEBI" id="CHEBI:29105"/>
    </cofactor>
    <text evidence="12">Binds 2 zinc ions per subunit.</text>
</comment>
<feature type="binding site" evidence="12">
    <location>
        <position position="541"/>
    </location>
    <ligand>
        <name>Zn(2+)</name>
        <dbReference type="ChEBI" id="CHEBI:29105"/>
        <label>1</label>
    </ligand>
</feature>
<dbReference type="SMART" id="SM00487">
    <property type="entry name" value="DEXDc"/>
    <property type="match status" value="1"/>
</dbReference>
<keyword evidence="16" id="KW-1185">Reference proteome</keyword>
<dbReference type="InterPro" id="IPR042115">
    <property type="entry name" value="PriA_3primeBD_sf"/>
</dbReference>
<evidence type="ECO:0000256" key="11">
    <source>
        <dbReference type="ARBA" id="ARBA00048988"/>
    </source>
</evidence>
<dbReference type="SMART" id="SM00490">
    <property type="entry name" value="HELICc"/>
    <property type="match status" value="1"/>
</dbReference>
<dbReference type="PROSITE" id="PS51192">
    <property type="entry name" value="HELICASE_ATP_BIND_1"/>
    <property type="match status" value="1"/>
</dbReference>
<feature type="binding site" evidence="12">
    <location>
        <position position="538"/>
    </location>
    <ligand>
        <name>Zn(2+)</name>
        <dbReference type="ChEBI" id="CHEBI:29105"/>
        <label>1</label>
    </ligand>
</feature>
<dbReference type="PANTHER" id="PTHR30580">
    <property type="entry name" value="PRIMOSOMAL PROTEIN N"/>
    <property type="match status" value="1"/>
</dbReference>
<dbReference type="Gene3D" id="3.40.1440.60">
    <property type="entry name" value="PriA, 3(prime) DNA-binding domain"/>
    <property type="match status" value="1"/>
</dbReference>
<keyword evidence="7 12" id="KW-0862">Zinc</keyword>
<dbReference type="InterPro" id="IPR011545">
    <property type="entry name" value="DEAD/DEAH_box_helicase_dom"/>
</dbReference>
<evidence type="ECO:0000256" key="6">
    <source>
        <dbReference type="ARBA" id="ARBA00022806"/>
    </source>
</evidence>
<feature type="binding site" evidence="12">
    <location>
        <position position="525"/>
    </location>
    <ligand>
        <name>Zn(2+)</name>
        <dbReference type="ChEBI" id="CHEBI:29105"/>
        <label>2</label>
    </ligand>
</feature>
<keyword evidence="5 12" id="KW-0378">Hydrolase</keyword>
<proteinExistence type="inferred from homology"/>
<keyword evidence="4 12" id="KW-0547">Nucleotide-binding</keyword>
<dbReference type="PANTHER" id="PTHR30580:SF0">
    <property type="entry name" value="PRIMOSOMAL PROTEIN N"/>
    <property type="match status" value="1"/>
</dbReference>
<dbReference type="STRING" id="363253.LI0194"/>
<dbReference type="HAMAP" id="MF_00983">
    <property type="entry name" value="PriA"/>
    <property type="match status" value="1"/>
</dbReference>
<feature type="binding site" evidence="12">
    <location>
        <position position="507"/>
    </location>
    <ligand>
        <name>Zn(2+)</name>
        <dbReference type="ChEBI" id="CHEBI:29105"/>
        <label>2</label>
    </ligand>
</feature>
<comment type="subunit">
    <text evidence="12">Component of the replication restart primosome.</text>
</comment>
<dbReference type="EMBL" id="AM180252">
    <property type="protein sequence ID" value="CAJ54250.1"/>
    <property type="molecule type" value="Genomic_DNA"/>
</dbReference>
<sequence>MNEYCTITLLSPPYSLLTYTLPSWLPYTLWKPGLRVAILLGKEMLRTGIILSLHTQKPELPHNVVLRPILWALEKIPIFSYEYIKMIQELALRHSIPSGKIFASILPMGLRTTHVQMKCTYKNVLTNLQLKELKHKTEEELHDIGTKWISEENNDWLTSQTESMIVSEECILTVDPPWPIRPSATRQRVILDFLFTNGVVSKKELLQKLGKEYRTALTSLTRYGIISIKQEILTDKDELANTIALLPPLIPFGYTLTEEQKEVVTLLKKELQKNQAKTFLLFGITGSGKTAIYLEIIQECIRNNQSVLVLAPEVALALKLQHEIKTVFPIIPCYLSHGYQSSQQKEDLFRKIVKNQVAKVIIGTRSALFLPLTNIGSIILDEEHDASFKQGERLIYHAKEIAWFRAVQSNALLLLGSATPDIKTFHAVENNKISIVKLHSRVGGGVLPTIKLIDSQQLESKDVTFARESLTTLKETLEVGEQAVILLNRRGYAPIIYCITCRKSIRCPSCDVGMSYHKIQESLICHYCGKSIRFPCPCPFCKGTQFLPMGQGTEKVEEEIRAILPSDSMVLRLDYDTTRRPGRTEEILKTFAQGKSQVLIGTQMLSKGHHFPNVTLVIVVNADIGLNIPDYRAAEKTFQLLTQSAGRAGRGEKAGQVLIQTHDTSHYCWKFIQQHDYLGFYKYEIALRQKWLYPPFINLALIRLSYPIEWKEGKIWIKKVQSLLQEWANKLNVSVRGPALSPIPILRGRNRFQCLLKSNNWQHIRTIFYKIQTTALPQKLRVVLDIDPIDML</sequence>
<evidence type="ECO:0000256" key="2">
    <source>
        <dbReference type="ARBA" id="ARBA00022705"/>
    </source>
</evidence>
<keyword evidence="6 12" id="KW-0347">Helicase</keyword>
<evidence type="ECO:0000313" key="15">
    <source>
        <dbReference type="EMBL" id="CAJ54250.1"/>
    </source>
</evidence>
<dbReference type="InterPro" id="IPR041222">
    <property type="entry name" value="PriA_3primeBD"/>
</dbReference>